<dbReference type="InterPro" id="IPR004360">
    <property type="entry name" value="Glyas_Fos-R_dOase_dom"/>
</dbReference>
<dbReference type="Pfam" id="PF00903">
    <property type="entry name" value="Glyoxalase"/>
    <property type="match status" value="1"/>
</dbReference>
<protein>
    <submittedName>
        <fullName evidence="1">Dioxygenase</fullName>
    </submittedName>
</protein>
<proteinExistence type="predicted"/>
<dbReference type="InterPro" id="IPR037523">
    <property type="entry name" value="VOC_core"/>
</dbReference>
<dbReference type="SUPFAM" id="SSF54593">
    <property type="entry name" value="Glyoxalase/Bleomycin resistance protein/Dihydroxybiphenyl dioxygenase"/>
    <property type="match status" value="1"/>
</dbReference>
<dbReference type="RefSeq" id="WP_045984933.1">
    <property type="nucleotide sequence ID" value="NZ_CP063051.1"/>
</dbReference>
<name>A0A837GCD8_9VIBR</name>
<dbReference type="InterPro" id="IPR029068">
    <property type="entry name" value="Glyas_Bleomycin-R_OHBP_Dase"/>
</dbReference>
<evidence type="ECO:0000313" key="1">
    <source>
        <dbReference type="EMBL" id="KJY78012.1"/>
    </source>
</evidence>
<dbReference type="PANTHER" id="PTHR46142">
    <property type="match status" value="1"/>
</dbReference>
<dbReference type="Gene3D" id="3.10.180.10">
    <property type="entry name" value="2,3-Dihydroxybiphenyl 1,2-Dioxygenase, domain 1"/>
    <property type="match status" value="1"/>
</dbReference>
<dbReference type="AlphaFoldDB" id="A0A837GCD8"/>
<reference evidence="1" key="1">
    <citation type="journal article" date="2015" name="BMC Genomics">
        <title>Genome mining reveals unlocked bioactive potential of marine Gram-negative bacteria.</title>
        <authorList>
            <person name="Machado H."/>
            <person name="Sonnenschein E.C."/>
            <person name="Melchiorsen J."/>
            <person name="Gram L."/>
        </authorList>
    </citation>
    <scope>NUCLEOTIDE SEQUENCE</scope>
    <source>
        <strain evidence="1">S2052</strain>
    </source>
</reference>
<gene>
    <name evidence="1" type="ORF">TW71_03005</name>
</gene>
<dbReference type="EMBL" id="JXXR01000001">
    <property type="protein sequence ID" value="KJY78012.1"/>
    <property type="molecule type" value="Genomic_DNA"/>
</dbReference>
<dbReference type="PROSITE" id="PS51819">
    <property type="entry name" value="VOC"/>
    <property type="match status" value="1"/>
</dbReference>
<comment type="caution">
    <text evidence="1">The sequence shown here is derived from an EMBL/GenBank/DDBJ whole genome shotgun (WGS) entry which is preliminary data.</text>
</comment>
<keyword evidence="1" id="KW-0223">Dioxygenase</keyword>
<dbReference type="GO" id="GO:0051213">
    <property type="term" value="F:dioxygenase activity"/>
    <property type="evidence" value="ECO:0007669"/>
    <property type="project" value="UniProtKB-KW"/>
</dbReference>
<dbReference type="PANTHER" id="PTHR46142:SF3">
    <property type="entry name" value="F18B13.24 PROTEIN"/>
    <property type="match status" value="1"/>
</dbReference>
<sequence length="153" mass="17143">MRIKAIDHFTIRTSNLDITIQFFEQSLGLQRGPRPQFAFPGAWMFDDDGHPILHLVSLPSGDTPKALVDYLGGKESQSGSGAIDHISFKGHHLASTQRHLVHLKIPFRERVIPQINEHQIFFDDPNGITIEIIFPFSPDNKIVGSPLPVVELT</sequence>
<accession>A0A837GCD8</accession>
<organism evidence="1">
    <name type="scientific">Vibrio coralliilyticus</name>
    <dbReference type="NCBI Taxonomy" id="190893"/>
    <lineage>
        <taxon>Bacteria</taxon>
        <taxon>Pseudomonadati</taxon>
        <taxon>Pseudomonadota</taxon>
        <taxon>Gammaproteobacteria</taxon>
        <taxon>Vibrionales</taxon>
        <taxon>Vibrionaceae</taxon>
        <taxon>Vibrio</taxon>
    </lineage>
</organism>
<keyword evidence="1" id="KW-0560">Oxidoreductase</keyword>